<reference evidence="2" key="2">
    <citation type="journal article" date="2021" name="PeerJ">
        <title>Extensive microbial diversity within the chicken gut microbiome revealed by metagenomics and culture.</title>
        <authorList>
            <person name="Gilroy R."/>
            <person name="Ravi A."/>
            <person name="Getino M."/>
            <person name="Pursley I."/>
            <person name="Horton D.L."/>
            <person name="Alikhan N.F."/>
            <person name="Baker D."/>
            <person name="Gharbi K."/>
            <person name="Hall N."/>
            <person name="Watson M."/>
            <person name="Adriaenssens E.M."/>
            <person name="Foster-Nyarko E."/>
            <person name="Jarju S."/>
            <person name="Secka A."/>
            <person name="Antonio M."/>
            <person name="Oren A."/>
            <person name="Chaudhuri R.R."/>
            <person name="La Ragione R."/>
            <person name="Hildebrand F."/>
            <person name="Pallen M.J."/>
        </authorList>
    </citation>
    <scope>NUCLEOTIDE SEQUENCE</scope>
    <source>
        <strain evidence="2">ChiSjej3B21-11622</strain>
    </source>
</reference>
<accession>A0A9D1D0L4</accession>
<dbReference type="Proteomes" id="UP000886886">
    <property type="component" value="Unassembled WGS sequence"/>
</dbReference>
<evidence type="ECO:0000313" key="2">
    <source>
        <dbReference type="EMBL" id="HIQ96172.1"/>
    </source>
</evidence>
<protein>
    <recommendedName>
        <fullName evidence="1">Glycoside hydrolase family 38 N-terminal domain-containing protein</fullName>
    </recommendedName>
</protein>
<dbReference type="AlphaFoldDB" id="A0A9D1D0L4"/>
<dbReference type="GO" id="GO:0006013">
    <property type="term" value="P:mannose metabolic process"/>
    <property type="evidence" value="ECO:0007669"/>
    <property type="project" value="InterPro"/>
</dbReference>
<proteinExistence type="predicted"/>
<gene>
    <name evidence="2" type="ORF">IAB26_06390</name>
</gene>
<dbReference type="InterPro" id="IPR000602">
    <property type="entry name" value="Glyco_hydro_38_N"/>
</dbReference>
<dbReference type="InterPro" id="IPR027291">
    <property type="entry name" value="Glyco_hydro_38_N_sf"/>
</dbReference>
<dbReference type="Pfam" id="PF01074">
    <property type="entry name" value="Glyco_hydro_38N"/>
    <property type="match status" value="1"/>
</dbReference>
<organism evidence="2 3">
    <name type="scientific">Candidatus Limivivens merdigallinarum</name>
    <dbReference type="NCBI Taxonomy" id="2840859"/>
    <lineage>
        <taxon>Bacteria</taxon>
        <taxon>Bacillati</taxon>
        <taxon>Bacillota</taxon>
        <taxon>Clostridia</taxon>
        <taxon>Lachnospirales</taxon>
        <taxon>Lachnospiraceae</taxon>
        <taxon>Lachnospiraceae incertae sedis</taxon>
        <taxon>Candidatus Limivivens</taxon>
    </lineage>
</organism>
<dbReference type="SUPFAM" id="SSF88713">
    <property type="entry name" value="Glycoside hydrolase/deacetylase"/>
    <property type="match status" value="1"/>
</dbReference>
<feature type="domain" description="Glycoside hydrolase family 38 N-terminal" evidence="1">
    <location>
        <begin position="7"/>
        <end position="282"/>
    </location>
</feature>
<evidence type="ECO:0000259" key="1">
    <source>
        <dbReference type="Pfam" id="PF01074"/>
    </source>
</evidence>
<evidence type="ECO:0000313" key="3">
    <source>
        <dbReference type="Proteomes" id="UP000886886"/>
    </source>
</evidence>
<comment type="caution">
    <text evidence="2">The sequence shown here is derived from an EMBL/GenBank/DDBJ whole genome shotgun (WGS) entry which is preliminary data.</text>
</comment>
<reference evidence="2" key="1">
    <citation type="submission" date="2020-10" db="EMBL/GenBank/DDBJ databases">
        <authorList>
            <person name="Gilroy R."/>
        </authorList>
    </citation>
    <scope>NUCLEOTIDE SEQUENCE</scope>
    <source>
        <strain evidence="2">ChiSjej3B21-11622</strain>
    </source>
</reference>
<dbReference type="EMBL" id="DVFT01000093">
    <property type="protein sequence ID" value="HIQ96172.1"/>
    <property type="molecule type" value="Genomic_DNA"/>
</dbReference>
<sequence>MSKIKEIWCICHSHLDVGYTHPQPMLMELQGDYIEQAIALCQRTKEYPEESQFRWTCEATYPVEKWMEHAEPEKIQEFIELVGEGRISVAALPVHTTPGVNLKKMVGMVKHLDELREKLQAPITTAINHDINGQPWTLAGILLDSHVDFYMTGINIHFGGIPFQRPMAFWWKTPDGRKLLSYVGEHYSLFSQFLFTYENSTERMHEGVQEYVERLEKQNHPWDIALLTATNPPMYDNNCPDWDLPDLVRKYNEEGHEWKIRIVTPEMFRAYLMERAGEFPEYGGDWSDFWNFGAGSAAREGRVARLAERALENAGVLECLNGQSGSRVKAVREEAEKKCLLYDEHTWGASQAISDPHDYESQSQYIHKMKLAYEAADLSGYLLAGEIEKLAGNPYQANGMEGVTVINPTGVTQKIALDIPVSWTKEERQLSGVRAKRYIPYIKTMEEKPYYADEKRMFAGYAEVPPFSYQVIPFEKLEQYRLPEEQKITCQNGVLETPYYRVAYNECTGRILQIHSKTQGRDLIDETSPWGFFEVVRETIDPRFHKEERRTFFPRDVELANRNISVWNHEWKGRYEGTDEILGFCCTVKDGKAELVIQSRIPGTKWVEQKITFYQDREEIGLDFKLHKLPVEKPESLYLAFPLKLSAGWNCMYNTAGQYVALDEETLGNMSRGWITVDNGVALFDQEICFGLEAFEAPLIQVGGFHFGRERREIPREENPLLLAWLLNNYWDTNFVAAQSDVMEFSYRFCCKERFDRAEMYREFQREAKNGLIGAAIRAEEKTVTLLNASEEGVVVNVYPAREEGAFMLLLKNQELEGKELTVKLPTLGRFTAVKTDMQEKERGDFAAEGEQVTIPLGAQELSLVKVKKA</sequence>
<dbReference type="GO" id="GO:0030246">
    <property type="term" value="F:carbohydrate binding"/>
    <property type="evidence" value="ECO:0007669"/>
    <property type="project" value="InterPro"/>
</dbReference>
<dbReference type="InterPro" id="IPR011330">
    <property type="entry name" value="Glyco_hydro/deAcase_b/a-brl"/>
</dbReference>
<name>A0A9D1D0L4_9FIRM</name>
<dbReference type="Gene3D" id="3.20.110.10">
    <property type="entry name" value="Glycoside hydrolase 38, N terminal domain"/>
    <property type="match status" value="1"/>
</dbReference>
<dbReference type="InterPro" id="IPR011013">
    <property type="entry name" value="Gal_mutarotase_sf_dom"/>
</dbReference>
<dbReference type="GO" id="GO:0004559">
    <property type="term" value="F:alpha-mannosidase activity"/>
    <property type="evidence" value="ECO:0007669"/>
    <property type="project" value="InterPro"/>
</dbReference>
<dbReference type="CDD" id="cd10791">
    <property type="entry name" value="GH38N_AMII_like_1"/>
    <property type="match status" value="1"/>
</dbReference>
<dbReference type="SUPFAM" id="SSF74650">
    <property type="entry name" value="Galactose mutarotase-like"/>
    <property type="match status" value="1"/>
</dbReference>